<feature type="transmembrane region" description="Helical" evidence="1">
    <location>
        <begin position="6"/>
        <end position="25"/>
    </location>
</feature>
<keyword evidence="1" id="KW-0812">Transmembrane</keyword>
<keyword evidence="1" id="KW-0472">Membrane</keyword>
<organism evidence="2 3">
    <name type="scientific">Rotaria magnacalcarata</name>
    <dbReference type="NCBI Taxonomy" id="392030"/>
    <lineage>
        <taxon>Eukaryota</taxon>
        <taxon>Metazoa</taxon>
        <taxon>Spiralia</taxon>
        <taxon>Gnathifera</taxon>
        <taxon>Rotifera</taxon>
        <taxon>Eurotatoria</taxon>
        <taxon>Bdelloidea</taxon>
        <taxon>Philodinida</taxon>
        <taxon>Philodinidae</taxon>
        <taxon>Rotaria</taxon>
    </lineage>
</organism>
<comment type="caution">
    <text evidence="2">The sequence shown here is derived from an EMBL/GenBank/DDBJ whole genome shotgun (WGS) entry which is preliminary data.</text>
</comment>
<evidence type="ECO:0000313" key="3">
    <source>
        <dbReference type="Proteomes" id="UP000676336"/>
    </source>
</evidence>
<name>A0A8S2WXF8_9BILA</name>
<proteinExistence type="predicted"/>
<evidence type="ECO:0000256" key="1">
    <source>
        <dbReference type="SAM" id="Phobius"/>
    </source>
</evidence>
<protein>
    <submittedName>
        <fullName evidence="2">Uncharacterized protein</fullName>
    </submittedName>
</protein>
<dbReference type="AlphaFoldDB" id="A0A8S2WXF8"/>
<sequence>MIKMALIDLLEMILIGVIKMIRYIYMRGLMNVKGIRLADCSSWDDNATYLMDYNELFVHNALQCPLFRKIYYMGIFIHCFLFKYLRILGGLSMNGKNATILSENFLFENIAFEKRL</sequence>
<keyword evidence="1" id="KW-1133">Transmembrane helix</keyword>
<dbReference type="EMBL" id="CAJOBI010072975">
    <property type="protein sequence ID" value="CAF4466580.1"/>
    <property type="molecule type" value="Genomic_DNA"/>
</dbReference>
<reference evidence="2" key="1">
    <citation type="submission" date="2021-02" db="EMBL/GenBank/DDBJ databases">
        <authorList>
            <person name="Nowell W R."/>
        </authorList>
    </citation>
    <scope>NUCLEOTIDE SEQUENCE</scope>
</reference>
<dbReference type="Proteomes" id="UP000676336">
    <property type="component" value="Unassembled WGS sequence"/>
</dbReference>
<gene>
    <name evidence="2" type="ORF">SMN809_LOCUS33389</name>
</gene>
<feature type="transmembrane region" description="Helical" evidence="1">
    <location>
        <begin position="70"/>
        <end position="87"/>
    </location>
</feature>
<evidence type="ECO:0000313" key="2">
    <source>
        <dbReference type="EMBL" id="CAF4466580.1"/>
    </source>
</evidence>
<accession>A0A8S2WXF8</accession>